<dbReference type="Proteomes" id="UP000231564">
    <property type="component" value="Chromosome MARIT"/>
</dbReference>
<name>A0A2H1E9B6_9FLAO</name>
<proteinExistence type="predicted"/>
<dbReference type="KEGG" id="tmar:MARIT_1434"/>
<evidence type="ECO:0000313" key="3">
    <source>
        <dbReference type="Proteomes" id="UP000231564"/>
    </source>
</evidence>
<organism evidence="2 3">
    <name type="scientific">Tenacibaculum maritimum NCIMB 2154</name>
    <dbReference type="NCBI Taxonomy" id="1349785"/>
    <lineage>
        <taxon>Bacteria</taxon>
        <taxon>Pseudomonadati</taxon>
        <taxon>Bacteroidota</taxon>
        <taxon>Flavobacteriia</taxon>
        <taxon>Flavobacteriales</taxon>
        <taxon>Flavobacteriaceae</taxon>
        <taxon>Tenacibaculum</taxon>
    </lineage>
</organism>
<evidence type="ECO:0000256" key="1">
    <source>
        <dbReference type="SAM" id="Phobius"/>
    </source>
</evidence>
<keyword evidence="1" id="KW-1133">Transmembrane helix</keyword>
<accession>A0A2H1E9B6</accession>
<reference evidence="2 3" key="1">
    <citation type="submission" date="2016-11" db="EMBL/GenBank/DDBJ databases">
        <authorList>
            <person name="Jaros S."/>
            <person name="Januszkiewicz K."/>
            <person name="Wedrychowicz H."/>
        </authorList>
    </citation>
    <scope>NUCLEOTIDE SEQUENCE [LARGE SCALE GENOMIC DNA]</scope>
    <source>
        <strain evidence="2">NCIMB 2154T</strain>
    </source>
</reference>
<protein>
    <submittedName>
        <fullName evidence="2">Uncharacterized protein</fullName>
    </submittedName>
</protein>
<keyword evidence="3" id="KW-1185">Reference proteome</keyword>
<gene>
    <name evidence="2" type="ORF">MARIT_1434</name>
</gene>
<dbReference type="GeneID" id="47722954"/>
<dbReference type="EMBL" id="LT634361">
    <property type="protein sequence ID" value="SFZ82083.1"/>
    <property type="molecule type" value="Genomic_DNA"/>
</dbReference>
<dbReference type="RefSeq" id="WP_100211118.1">
    <property type="nucleotide sequence ID" value="NZ_CP138495.1"/>
</dbReference>
<dbReference type="AlphaFoldDB" id="A0A2H1E9B6"/>
<keyword evidence="1" id="KW-0812">Transmembrane</keyword>
<dbReference type="OrthoDB" id="1274094at2"/>
<keyword evidence="1" id="KW-0472">Membrane</keyword>
<feature type="transmembrane region" description="Helical" evidence="1">
    <location>
        <begin position="12"/>
        <end position="31"/>
    </location>
</feature>
<sequence>MRKSSSICIKRTLFKLIYIIIILIGINKSIAQQKTKRQFDIPTFERNKKNGEYRYKEKGNIVEQHEANEVYWETIRQEEAIFEYFYEYYKKNGKLKRAVKRFIKIFPIGILRNYDEQGNLIREENLDTPFTYSWKDITAYLAKHGVKDLKKQVIGISRWHHQEKATWTLEFNGIYNNTKGRFVITLNGKTGEVLEVKLFKGKKALGKTGTIADYQILYKKED</sequence>
<evidence type="ECO:0000313" key="2">
    <source>
        <dbReference type="EMBL" id="SFZ82083.1"/>
    </source>
</evidence>